<feature type="transmembrane region" description="Helical" evidence="1">
    <location>
        <begin position="12"/>
        <end position="30"/>
    </location>
</feature>
<dbReference type="KEGG" id="dbc:MFMK1_003585"/>
<gene>
    <name evidence="2" type="ORF">MFMK1_003585</name>
</gene>
<dbReference type="AlphaFoldDB" id="A0AAU0UTS9"/>
<evidence type="ECO:0000313" key="2">
    <source>
        <dbReference type="EMBL" id="WRO23717.1"/>
    </source>
</evidence>
<dbReference type="RefSeq" id="WP_366923093.1">
    <property type="nucleotide sequence ID" value="NZ_CP121694.1"/>
</dbReference>
<keyword evidence="1" id="KW-0472">Membrane</keyword>
<accession>A0AAU0UTS9</accession>
<evidence type="ECO:0000313" key="3">
    <source>
        <dbReference type="Proteomes" id="UP001329915"/>
    </source>
</evidence>
<feature type="transmembrane region" description="Helical" evidence="1">
    <location>
        <begin position="82"/>
        <end position="105"/>
    </location>
</feature>
<protein>
    <submittedName>
        <fullName evidence="2">Uncharacterized protein</fullName>
    </submittedName>
</protein>
<dbReference type="Proteomes" id="UP001329915">
    <property type="component" value="Chromosome"/>
</dbReference>
<organism evidence="2 3">
    <name type="scientific">Metallumcola ferriviriculae</name>
    <dbReference type="NCBI Taxonomy" id="3039180"/>
    <lineage>
        <taxon>Bacteria</taxon>
        <taxon>Bacillati</taxon>
        <taxon>Bacillota</taxon>
        <taxon>Clostridia</taxon>
        <taxon>Neomoorellales</taxon>
        <taxon>Desulfitibacteraceae</taxon>
        <taxon>Metallumcola</taxon>
    </lineage>
</organism>
<name>A0AAU0UTS9_9FIRM</name>
<sequence length="150" mass="17240">MTSDSLKRFTGYLTYTLLIIFLMYWGMGIQRELRMAVGAKPALDRIYLNILFRIFHPVIIGLLLAAPGFIRELRKPGRRGYDWAKFLAIGIPMAYITMIPLIYVTQLFPKLDAVLPGFHSRIMDFSVLHIVSGVIFGYLILGAYHKRRSE</sequence>
<feature type="transmembrane region" description="Helical" evidence="1">
    <location>
        <begin position="125"/>
        <end position="144"/>
    </location>
</feature>
<proteinExistence type="predicted"/>
<feature type="transmembrane region" description="Helical" evidence="1">
    <location>
        <begin position="50"/>
        <end position="70"/>
    </location>
</feature>
<keyword evidence="1" id="KW-1133">Transmembrane helix</keyword>
<keyword evidence="1" id="KW-0812">Transmembrane</keyword>
<reference evidence="2 3" key="1">
    <citation type="submission" date="2023-04" db="EMBL/GenBank/DDBJ databases">
        <authorList>
            <person name="Hsu D."/>
        </authorList>
    </citation>
    <scope>NUCLEOTIDE SEQUENCE [LARGE SCALE GENOMIC DNA]</scope>
    <source>
        <strain evidence="2 3">MK1</strain>
    </source>
</reference>
<evidence type="ECO:0000256" key="1">
    <source>
        <dbReference type="SAM" id="Phobius"/>
    </source>
</evidence>
<dbReference type="EMBL" id="CP121694">
    <property type="protein sequence ID" value="WRO23717.1"/>
    <property type="molecule type" value="Genomic_DNA"/>
</dbReference>
<keyword evidence="3" id="KW-1185">Reference proteome</keyword>